<dbReference type="EMBL" id="JBJHZZ010000002">
    <property type="protein sequence ID" value="MFL0246397.1"/>
    <property type="molecule type" value="Genomic_DNA"/>
</dbReference>
<comment type="catalytic activity">
    <reaction evidence="1 9">
        <text>Hydrolysis of terminal, non-reducing beta-D-glucosyl residues with release of beta-D-glucose.</text>
        <dbReference type="EC" id="3.2.1.21"/>
    </reaction>
</comment>
<keyword evidence="8" id="KW-0624">Polysaccharide degradation</keyword>
<evidence type="ECO:0000313" key="10">
    <source>
        <dbReference type="EMBL" id="MFL0246397.1"/>
    </source>
</evidence>
<evidence type="ECO:0000256" key="6">
    <source>
        <dbReference type="ARBA" id="ARBA00023277"/>
    </source>
</evidence>
<dbReference type="PANTHER" id="PTHR10353:SF36">
    <property type="entry name" value="LP05116P"/>
    <property type="match status" value="1"/>
</dbReference>
<dbReference type="PROSITE" id="PS00653">
    <property type="entry name" value="GLYCOSYL_HYDROL_F1_2"/>
    <property type="match status" value="1"/>
</dbReference>
<sequence length="441" mass="50775">MNFNKDFIFGVATSSYQIEGAYNEDGKTPSIWDTFANTEGNVFNMDNGTVACDHYHRYKEDISIIKDLGADFYRFSIAWPRIFPEYGKYNPKGMEFYKNLLTELKGKGIKTAVTLYHWDLPQWLQDMGGWEVRNSTDLFLEYAEKCFTELNELVDMWITHNEPWCTSILSNAIGEHAPGKKDISAALKVAHHLLLSHGLAVKAYHKLGFQKPIGITLNLTPAYAASNSFSDKLAANNMDGTFNRWFLEPIFKGSYPVDIVNLYSSRCSDFTFIKEGDFDIISEKCDFLGVNYYNRSIVKFDSLALSLCSAAYSSYPKTDMGWDISPDEFIDLIKMIREKYTNLPIYITENGSSWRDTIKEGHIQDTGRINYLLSHLQAVAKMNELHLNVAGYFCWSLLDNFEWAHGYSERFGIVYVDFETQQRIKKDSFYKYAEIIKNHEV</sequence>
<dbReference type="InterPro" id="IPR017736">
    <property type="entry name" value="Glyco_hydro_1_beta-glucosidase"/>
</dbReference>
<proteinExistence type="inferred from homology"/>
<keyword evidence="11" id="KW-1185">Reference proteome</keyword>
<comment type="similarity">
    <text evidence="2 9">Belongs to the glycosyl hydrolase 1 family.</text>
</comment>
<dbReference type="InterPro" id="IPR033132">
    <property type="entry name" value="GH_1_N_CS"/>
</dbReference>
<dbReference type="Proteomes" id="UP001623591">
    <property type="component" value="Unassembled WGS sequence"/>
</dbReference>
<organism evidence="10 11">
    <name type="scientific">Candidatus Clostridium stratigraminis</name>
    <dbReference type="NCBI Taxonomy" id="3381661"/>
    <lineage>
        <taxon>Bacteria</taxon>
        <taxon>Bacillati</taxon>
        <taxon>Bacillota</taxon>
        <taxon>Clostridia</taxon>
        <taxon>Eubacteriales</taxon>
        <taxon>Clostridiaceae</taxon>
        <taxon>Clostridium</taxon>
    </lineage>
</organism>
<dbReference type="EC" id="3.2.1.21" evidence="3 9"/>
<evidence type="ECO:0000256" key="1">
    <source>
        <dbReference type="ARBA" id="ARBA00000448"/>
    </source>
</evidence>
<dbReference type="SUPFAM" id="SSF51445">
    <property type="entry name" value="(Trans)glycosidases"/>
    <property type="match status" value="1"/>
</dbReference>
<evidence type="ECO:0000313" key="11">
    <source>
        <dbReference type="Proteomes" id="UP001623591"/>
    </source>
</evidence>
<evidence type="ECO:0000256" key="3">
    <source>
        <dbReference type="ARBA" id="ARBA00012744"/>
    </source>
</evidence>
<name>A0ABW8T3T4_9CLOT</name>
<protein>
    <recommendedName>
        <fullName evidence="3 9">Beta-glucosidase</fullName>
        <ecNumber evidence="3 9">3.2.1.21</ecNumber>
    </recommendedName>
</protein>
<keyword evidence="4 9" id="KW-0378">Hydrolase</keyword>
<evidence type="ECO:0000256" key="7">
    <source>
        <dbReference type="ARBA" id="ARBA00023295"/>
    </source>
</evidence>
<dbReference type="PANTHER" id="PTHR10353">
    <property type="entry name" value="GLYCOSYL HYDROLASE"/>
    <property type="match status" value="1"/>
</dbReference>
<dbReference type="InterPro" id="IPR001360">
    <property type="entry name" value="Glyco_hydro_1"/>
</dbReference>
<evidence type="ECO:0000256" key="5">
    <source>
        <dbReference type="ARBA" id="ARBA00023001"/>
    </source>
</evidence>
<accession>A0ABW8T3T4</accession>
<evidence type="ECO:0000256" key="9">
    <source>
        <dbReference type="RuleBase" id="RU361175"/>
    </source>
</evidence>
<comment type="caution">
    <text evidence="10">The sequence shown here is derived from an EMBL/GenBank/DDBJ whole genome shotgun (WGS) entry which is preliminary data.</text>
</comment>
<dbReference type="Gene3D" id="3.20.20.80">
    <property type="entry name" value="Glycosidases"/>
    <property type="match status" value="1"/>
</dbReference>
<dbReference type="RefSeq" id="WP_406768865.1">
    <property type="nucleotide sequence ID" value="NZ_JBJHZZ010000002.1"/>
</dbReference>
<keyword evidence="6" id="KW-0119">Carbohydrate metabolism</keyword>
<reference evidence="10 11" key="1">
    <citation type="submission" date="2024-11" db="EMBL/GenBank/DDBJ databases">
        <authorList>
            <person name="Heng Y.C."/>
            <person name="Lim A.C.H."/>
            <person name="Lee J.K.Y."/>
            <person name="Kittelmann S."/>
        </authorList>
    </citation>
    <scope>NUCLEOTIDE SEQUENCE [LARGE SCALE GENOMIC DNA]</scope>
    <source>
        <strain evidence="10 11">WILCCON 0185</strain>
    </source>
</reference>
<evidence type="ECO:0000256" key="4">
    <source>
        <dbReference type="ARBA" id="ARBA00022801"/>
    </source>
</evidence>
<evidence type="ECO:0000256" key="8">
    <source>
        <dbReference type="ARBA" id="ARBA00023326"/>
    </source>
</evidence>
<gene>
    <name evidence="10" type="ORF">ACJDUG_05295</name>
</gene>
<keyword evidence="7 9" id="KW-0326">Glycosidase</keyword>
<dbReference type="Pfam" id="PF00232">
    <property type="entry name" value="Glyco_hydro_1"/>
    <property type="match status" value="1"/>
</dbReference>
<keyword evidence="5" id="KW-0136">Cellulose degradation</keyword>
<dbReference type="PRINTS" id="PR00131">
    <property type="entry name" value="GLHYDRLASE1"/>
</dbReference>
<dbReference type="InterPro" id="IPR017853">
    <property type="entry name" value="GH"/>
</dbReference>
<evidence type="ECO:0000256" key="2">
    <source>
        <dbReference type="ARBA" id="ARBA00010838"/>
    </source>
</evidence>
<dbReference type="GO" id="GO:0008422">
    <property type="term" value="F:beta-glucosidase activity"/>
    <property type="evidence" value="ECO:0007669"/>
    <property type="project" value="UniProtKB-EC"/>
</dbReference>
<dbReference type="NCBIfam" id="TIGR03356">
    <property type="entry name" value="BGL"/>
    <property type="match status" value="1"/>
</dbReference>